<dbReference type="EMBL" id="JAUJLE010000137">
    <property type="protein sequence ID" value="KAK0976895.1"/>
    <property type="molecule type" value="Genomic_DNA"/>
</dbReference>
<feature type="compositionally biased region" description="Basic and acidic residues" evidence="1">
    <location>
        <begin position="15"/>
        <end position="25"/>
    </location>
</feature>
<comment type="caution">
    <text evidence="3">The sequence shown here is derived from an EMBL/GenBank/DDBJ whole genome shotgun (WGS) entry which is preliminary data.</text>
</comment>
<dbReference type="AlphaFoldDB" id="A0AAN6KDM7"/>
<sequence>MLQAPGTHVRQRSITRYDSERKDTQASEPLLDEVEFSPLPARKATKYTTLTLTVLWAASLVLTALCTYLLTGRASSQPFGSFERGFATDLESARTSIRLLKRQFHGSLDFKGHHGFVSPDSPSIPYLGATPEVDAAWNKLSDNRYFLLSDAEAEQAYGPGDILKYWNSHHGG</sequence>
<evidence type="ECO:0000256" key="2">
    <source>
        <dbReference type="SAM" id="Phobius"/>
    </source>
</evidence>
<keyword evidence="2" id="KW-0812">Transmembrane</keyword>
<keyword evidence="4" id="KW-1185">Reference proteome</keyword>
<feature type="region of interest" description="Disordered" evidence="1">
    <location>
        <begin position="1"/>
        <end position="28"/>
    </location>
</feature>
<evidence type="ECO:0000313" key="3">
    <source>
        <dbReference type="EMBL" id="KAK0976895.1"/>
    </source>
</evidence>
<dbReference type="Proteomes" id="UP001175353">
    <property type="component" value="Unassembled WGS sequence"/>
</dbReference>
<reference evidence="3" key="1">
    <citation type="submission" date="2023-06" db="EMBL/GenBank/DDBJ databases">
        <title>Black Yeasts Isolated from many extreme environments.</title>
        <authorList>
            <person name="Coleine C."/>
            <person name="Stajich J.E."/>
            <person name="Selbmann L."/>
        </authorList>
    </citation>
    <scope>NUCLEOTIDE SEQUENCE</scope>
    <source>
        <strain evidence="3">CCFEE 5200</strain>
    </source>
</reference>
<organism evidence="3 4">
    <name type="scientific">Friedmanniomyces endolithicus</name>
    <dbReference type="NCBI Taxonomy" id="329885"/>
    <lineage>
        <taxon>Eukaryota</taxon>
        <taxon>Fungi</taxon>
        <taxon>Dikarya</taxon>
        <taxon>Ascomycota</taxon>
        <taxon>Pezizomycotina</taxon>
        <taxon>Dothideomycetes</taxon>
        <taxon>Dothideomycetidae</taxon>
        <taxon>Mycosphaerellales</taxon>
        <taxon>Teratosphaeriaceae</taxon>
        <taxon>Friedmanniomyces</taxon>
    </lineage>
</organism>
<evidence type="ECO:0000313" key="4">
    <source>
        <dbReference type="Proteomes" id="UP001175353"/>
    </source>
</evidence>
<evidence type="ECO:0000256" key="1">
    <source>
        <dbReference type="SAM" id="MobiDB-lite"/>
    </source>
</evidence>
<name>A0AAN6KDM7_9PEZI</name>
<proteinExistence type="predicted"/>
<accession>A0AAN6KDM7</accession>
<keyword evidence="2" id="KW-1133">Transmembrane helix</keyword>
<feature type="transmembrane region" description="Helical" evidence="2">
    <location>
        <begin position="47"/>
        <end position="70"/>
    </location>
</feature>
<gene>
    <name evidence="3" type="ORF">LTR91_013529</name>
</gene>
<protein>
    <submittedName>
        <fullName evidence="3">Uncharacterized protein</fullName>
    </submittedName>
</protein>
<keyword evidence="2" id="KW-0472">Membrane</keyword>